<sequence>MFKKILTYFLVSIATFSAEYTLEELDKLKELDFISQEEYDVFKNELLGVQEGQLLYTLEINNQKVSNVYPIIQKNNKTFFSIISFFNNIGFTNYSVLSGVLTFKLGVDLREITINSNNNSIKGVDSLSSIKDSLIVENNDFYLESDLFKEIFLKNFKIYSEENKVAMDLSFETPEEIKMYLRNVQDGAIDSQNAGEIIFGSKRSLFDLGNVGLNIEGYAEKNNEDKKFNTDWLGTVEYQGGLLYGEFTANYDFRNNELNDTSLYYPDIWKQHSLEIRNSRSGDSSRQWEMTFRKERGFFRIGKNFVISENVPIGSKVELLYLGFPIDVKEADNGTVEFDNPEIQEDRQYVLRVYTPDGKIYNIDINTTSDYNQQKKGEIEYDISVRENHEYSKLETNANIYYGITENFTGGFNYSRTVETEDNKIGYLDTIRGEAVYSNTAFSFPYTLVLGGDKALSSYKNTENYSNKDRYGYDYTGQIDIKDFRFIVSQQHFGKYFDEKKSEDYSIIYNPFGSSFQINYDWGKTKYYDGSKDNSESVGFNASKTFKDLLVSFDYQKSLNSQDSYGLNLYYNGLKNYNVQLRNTWSEDGKDFETALAVSNKNMFDILDYTVELSYNEKDKEKFTFSVSLDYDSWFTTDISINESSQRYSAGIDKVFDLRNISNPIETIDSSRVKITTFLDENNNGVREENEKVVDNVAVKLREQEIVTDENGVAWFYGLPNDVTYDLKPTIRKPNYTMGDAKLKILGRQVGTIEAELPIKPMLNLTGVLLFDNSLKLSSSEKEGILENTLIKIINSKGKLVEYINPELDGSFEINGLFSEKYTLEILYTGTDYTINGVAENIQLSYKEDNNYLVQYKNGQFSLVKNKKEEKI</sequence>
<protein>
    <recommendedName>
        <fullName evidence="3">SD-repeat containing protein B domain-containing protein</fullName>
    </recommendedName>
</protein>
<evidence type="ECO:0008006" key="3">
    <source>
        <dbReference type="Google" id="ProtNLM"/>
    </source>
</evidence>
<comment type="caution">
    <text evidence="1">The sequence shown here is derived from an EMBL/GenBank/DDBJ whole genome shotgun (WGS) entry which is preliminary data.</text>
</comment>
<reference evidence="2" key="1">
    <citation type="submission" date="2023-07" db="EMBL/GenBank/DDBJ databases">
        <authorList>
            <person name="Colorado M.A."/>
            <person name="Villamil L.M."/>
            <person name="Melo J.F."/>
            <person name="Rodriguez J.A."/>
            <person name="Ruiz R.Y."/>
        </authorList>
    </citation>
    <scope>NUCLEOTIDE SEQUENCE [LARGE SCALE GENOMIC DNA]</scope>
    <source>
        <strain evidence="2">C33</strain>
    </source>
</reference>
<dbReference type="Gene3D" id="2.60.40.10">
    <property type="entry name" value="Immunoglobulins"/>
    <property type="match status" value="1"/>
</dbReference>
<name>A0ABU4WCZ4_9FUSO</name>
<gene>
    <name evidence="1" type="ORF">RFV38_08730</name>
</gene>
<dbReference type="EMBL" id="JAVIKH010000011">
    <property type="protein sequence ID" value="MDX8336579.1"/>
    <property type="molecule type" value="Genomic_DNA"/>
</dbReference>
<dbReference type="RefSeq" id="WP_320313965.1">
    <property type="nucleotide sequence ID" value="NZ_JAVIKH010000011.1"/>
</dbReference>
<dbReference type="InterPro" id="IPR013783">
    <property type="entry name" value="Ig-like_fold"/>
</dbReference>
<accession>A0ABU4WCZ4</accession>
<dbReference type="Proteomes" id="UP001279681">
    <property type="component" value="Unassembled WGS sequence"/>
</dbReference>
<evidence type="ECO:0000313" key="1">
    <source>
        <dbReference type="EMBL" id="MDX8336579.1"/>
    </source>
</evidence>
<evidence type="ECO:0000313" key="2">
    <source>
        <dbReference type="Proteomes" id="UP001279681"/>
    </source>
</evidence>
<proteinExistence type="predicted"/>
<keyword evidence="2" id="KW-1185">Reference proteome</keyword>
<dbReference type="SUPFAM" id="SSF117074">
    <property type="entry name" value="Hypothetical protein PA1324"/>
    <property type="match status" value="1"/>
</dbReference>
<organism evidence="1 2">
    <name type="scientific">Candidatus Cetobacterium colombiensis</name>
    <dbReference type="NCBI Taxonomy" id="3073100"/>
    <lineage>
        <taxon>Bacteria</taxon>
        <taxon>Fusobacteriati</taxon>
        <taxon>Fusobacteriota</taxon>
        <taxon>Fusobacteriia</taxon>
        <taxon>Fusobacteriales</taxon>
        <taxon>Fusobacteriaceae</taxon>
        <taxon>Cetobacterium</taxon>
    </lineage>
</organism>